<protein>
    <submittedName>
        <fullName evidence="2">Uncharacterized protein</fullName>
    </submittedName>
</protein>
<keyword evidence="3" id="KW-1185">Reference proteome</keyword>
<evidence type="ECO:0000313" key="2">
    <source>
        <dbReference type="EMBL" id="KAI9632362.1"/>
    </source>
</evidence>
<dbReference type="Proteomes" id="UP001164286">
    <property type="component" value="Unassembled WGS sequence"/>
</dbReference>
<dbReference type="AlphaFoldDB" id="A0AA38H228"/>
<feature type="region of interest" description="Disordered" evidence="1">
    <location>
        <begin position="1"/>
        <end position="24"/>
    </location>
</feature>
<sequence length="1041" mass="114127">MQFRAPSTHLGVTDRYITPPTNDSSKSAYTYGPYTIQEDFPYGRFSVRTHKDPLAVTVLQDAVALGRLLGLSDRGLSVAAYVLDLDSGRAAMPSLDHKGIGRYRSPTKELIRRWFAEDRVFYTCRYLHSRNVKDPDLCALVPGGQEKDGPREVVLGLALVEAAAEARAQNGARSDAYLAGLFHLGVTVMHEHMHVMRTQMVGLPRTSRYRETSSPEASDLEPLGNAGAVGVDGALPEANPTPPHVISSRGDMVWRDGERYGESGWKAKELMMGGFLGRCLVPESDKPEYDNQIDMLVVCSGKTAGPYFPLLPDQFRPFFSPDLVSVDALLPLRPSSEGAWGTPSANGSSATVNRRTCAEVLATKPGSTGGAASRRGRAGEGCKGGLVGLGGEGSLAEAGGWGGVYFEGSVWVAADQDGRILSSLVLSECKLNTGKRIRLISAAQLYREMLFALSGRPNLLPSYSDADVLLNHLRPSSLLSLFPPRLQRVSPRIQARSAQLSQLRFSSQVTPASKSRASTESPQSVQQEPEPSAPAVTSNSASGTPPSHIFARDTAYEEIRHTVIYSATSSPLTHSRVSQSDHFKHSALDPHLLPSLFFPKYLAAPLRHTRRYLRGPQVDARSLAPWVNVHHSAILEEKHLEDESLRNGMEELDDQKAFDIEFWIQTDNGVSWADENCWECDWVVQPGIIRGDGDEGRLVWVQGLVWGSVVGAENMWGFQQGLQNESEVVLTPSSVAKQPAVEVGPRTSKGEYRQRGQQPQQPLDTPRPPRANVLLRHLPNALGTGESSSWLYAQVRSFKRTWVDCRTLSSKLSRNPSHLGETWTNAPAIRLALPSLMKDHTGLAAIGLIKADYHVCHLDQPSDVRGSIPLVPVFLAHVDGSARRGFTFLLQFGYAREGVQMYDLGVDTSTFGDRSSDSGLLVGVLSAVRLYIWFSWDLHISEQYENTPSCTIRPFALRTSVINGCMHDLLNLNQSLVDRFIAAEAEELQAASLLLVPKTPQCVTGRYQRPQWRAGRAGDMRQALVLTLTLGGIFRKEAGRG</sequence>
<comment type="caution">
    <text evidence="2">The sequence shown here is derived from an EMBL/GenBank/DDBJ whole genome shotgun (WGS) entry which is preliminary data.</text>
</comment>
<accession>A0AA38H228</accession>
<organism evidence="2 3">
    <name type="scientific">Dioszegia hungarica</name>
    <dbReference type="NCBI Taxonomy" id="4972"/>
    <lineage>
        <taxon>Eukaryota</taxon>
        <taxon>Fungi</taxon>
        <taxon>Dikarya</taxon>
        <taxon>Basidiomycota</taxon>
        <taxon>Agaricomycotina</taxon>
        <taxon>Tremellomycetes</taxon>
        <taxon>Tremellales</taxon>
        <taxon>Bulleribasidiaceae</taxon>
        <taxon>Dioszegia</taxon>
    </lineage>
</organism>
<feature type="region of interest" description="Disordered" evidence="1">
    <location>
        <begin position="737"/>
        <end position="769"/>
    </location>
</feature>
<feature type="region of interest" description="Disordered" evidence="1">
    <location>
        <begin position="504"/>
        <end position="548"/>
    </location>
</feature>
<gene>
    <name evidence="2" type="ORF">MKK02DRAFT_30197</name>
</gene>
<feature type="compositionally biased region" description="Polar residues" evidence="1">
    <location>
        <begin position="504"/>
        <end position="545"/>
    </location>
</feature>
<name>A0AA38H228_9TREE</name>
<dbReference type="RefSeq" id="XP_052942139.1">
    <property type="nucleotide sequence ID" value="XM_053087995.1"/>
</dbReference>
<evidence type="ECO:0000313" key="3">
    <source>
        <dbReference type="Proteomes" id="UP001164286"/>
    </source>
</evidence>
<evidence type="ECO:0000256" key="1">
    <source>
        <dbReference type="SAM" id="MobiDB-lite"/>
    </source>
</evidence>
<reference evidence="2" key="1">
    <citation type="journal article" date="2022" name="G3 (Bethesda)">
        <title>High quality genome of the basidiomycete yeast Dioszegia hungarica PDD-24b-2 isolated from cloud water.</title>
        <authorList>
            <person name="Jarrige D."/>
            <person name="Haridas S."/>
            <person name="Bleykasten-Grosshans C."/>
            <person name="Joly M."/>
            <person name="Nadalig T."/>
            <person name="Sancelme M."/>
            <person name="Vuilleumier S."/>
            <person name="Grigoriev I.V."/>
            <person name="Amato P."/>
            <person name="Bringel F."/>
        </authorList>
    </citation>
    <scope>NUCLEOTIDE SEQUENCE</scope>
    <source>
        <strain evidence="2">PDD-24b-2</strain>
    </source>
</reference>
<proteinExistence type="predicted"/>
<dbReference type="EMBL" id="JAKWFO010000014">
    <property type="protein sequence ID" value="KAI9632362.1"/>
    <property type="molecule type" value="Genomic_DNA"/>
</dbReference>
<dbReference type="GeneID" id="77727200"/>